<keyword evidence="2" id="KW-1185">Reference proteome</keyword>
<dbReference type="HOGENOM" id="CLU_3083279_0_0_10"/>
<accession>G1W8S2</accession>
<comment type="caution">
    <text evidence="1">The sequence shown here is derived from an EMBL/GenBank/DDBJ whole genome shotgun (WGS) entry which is preliminary data.</text>
</comment>
<organism evidence="1 2">
    <name type="scientific">Segatella oulorum F0390</name>
    <dbReference type="NCBI Taxonomy" id="702438"/>
    <lineage>
        <taxon>Bacteria</taxon>
        <taxon>Pseudomonadati</taxon>
        <taxon>Bacteroidota</taxon>
        <taxon>Bacteroidia</taxon>
        <taxon>Bacteroidales</taxon>
        <taxon>Prevotellaceae</taxon>
        <taxon>Segatella</taxon>
    </lineage>
</organism>
<name>G1W8S2_9BACT</name>
<dbReference type="EMBL" id="ADGI01000014">
    <property type="protein sequence ID" value="EGV34510.1"/>
    <property type="molecule type" value="Genomic_DNA"/>
</dbReference>
<evidence type="ECO:0000313" key="2">
    <source>
        <dbReference type="Proteomes" id="UP000005141"/>
    </source>
</evidence>
<dbReference type="PATRIC" id="fig|702438.4.peg.230"/>
<reference evidence="1 2" key="1">
    <citation type="submission" date="2011-07" db="EMBL/GenBank/DDBJ databases">
        <title>The Genome Sequence of Prevotella oulorum F0390.</title>
        <authorList>
            <consortium name="The Broad Institute Genome Sequencing Platform"/>
            <consortium name="The Broad Institute Genome Sequencing Center for Infectious Disease"/>
            <person name="Earl A."/>
            <person name="Ward D."/>
            <person name="Feldgarden M."/>
            <person name="Gevers D."/>
            <person name="Izard J."/>
            <person name="Ganesan A."/>
            <person name="Baranova O.V."/>
            <person name="Blanton J.M."/>
            <person name="Tanner A.C."/>
            <person name="Dewhirst F.E."/>
            <person name="Young S.K."/>
            <person name="Zeng Q."/>
            <person name="Gargeya S."/>
            <person name="Fitzgerald M."/>
            <person name="Haas B."/>
            <person name="Abouelleil A."/>
            <person name="Alvarado L."/>
            <person name="Arachchi H.M."/>
            <person name="Berlin A."/>
            <person name="Brown A."/>
            <person name="Chapman S.B."/>
            <person name="Chen Z."/>
            <person name="Dunbar C."/>
            <person name="Freedman E."/>
            <person name="Gearin G."/>
            <person name="Gellesch M."/>
            <person name="Goldberg J."/>
            <person name="Griggs A."/>
            <person name="Gujja S."/>
            <person name="Heiman D."/>
            <person name="Howarth C."/>
            <person name="Larson L."/>
            <person name="Lui A."/>
            <person name="MacDonald P.J.P."/>
            <person name="Mehta T."/>
            <person name="Montmayeur A."/>
            <person name="Murphy C."/>
            <person name="Neiman D."/>
            <person name="Pearson M."/>
            <person name="Priest M."/>
            <person name="Roberts A."/>
            <person name="Saif S."/>
            <person name="Shea T."/>
            <person name="Shenoy N."/>
            <person name="Sisk P."/>
            <person name="Stolte C."/>
            <person name="Sykes S."/>
            <person name="Wortman J."/>
            <person name="Nusbaum C."/>
            <person name="Birren B."/>
        </authorList>
    </citation>
    <scope>NUCLEOTIDE SEQUENCE [LARGE SCALE GENOMIC DNA]</scope>
    <source>
        <strain evidence="1 2">F0390</strain>
    </source>
</reference>
<evidence type="ECO:0000313" key="1">
    <source>
        <dbReference type="EMBL" id="EGV34510.1"/>
    </source>
</evidence>
<gene>
    <name evidence="1" type="ORF">HMPREF9431_00223</name>
</gene>
<proteinExistence type="predicted"/>
<sequence>MLIKQNLKQFSLKKAFFHHIFNILAHWKEYYKCAKYEAIKIGQNPLFTDIYA</sequence>
<dbReference type="Proteomes" id="UP000005141">
    <property type="component" value="Unassembled WGS sequence"/>
</dbReference>
<dbReference type="AlphaFoldDB" id="G1W8S2"/>
<protein>
    <submittedName>
        <fullName evidence="1">Uncharacterized protein</fullName>
    </submittedName>
</protein>